<feature type="compositionally biased region" description="Acidic residues" evidence="1">
    <location>
        <begin position="283"/>
        <end position="312"/>
    </location>
</feature>
<organism evidence="2 3">
    <name type="scientific">Mugilogobius chulae</name>
    <name type="common">yellowstripe goby</name>
    <dbReference type="NCBI Taxonomy" id="88201"/>
    <lineage>
        <taxon>Eukaryota</taxon>
        <taxon>Metazoa</taxon>
        <taxon>Chordata</taxon>
        <taxon>Craniata</taxon>
        <taxon>Vertebrata</taxon>
        <taxon>Euteleostomi</taxon>
        <taxon>Actinopterygii</taxon>
        <taxon>Neopterygii</taxon>
        <taxon>Teleostei</taxon>
        <taxon>Neoteleostei</taxon>
        <taxon>Acanthomorphata</taxon>
        <taxon>Gobiaria</taxon>
        <taxon>Gobiiformes</taxon>
        <taxon>Gobioidei</taxon>
        <taxon>Gobiidae</taxon>
        <taxon>Gobionellinae</taxon>
        <taxon>Mugilogobius</taxon>
    </lineage>
</organism>
<dbReference type="AlphaFoldDB" id="A0AAW0P6T6"/>
<reference evidence="3" key="1">
    <citation type="submission" date="2024-04" db="EMBL/GenBank/DDBJ databases">
        <title>Salinicola lusitanus LLJ914,a marine bacterium isolated from the Okinawa Trough.</title>
        <authorList>
            <person name="Li J."/>
        </authorList>
    </citation>
    <scope>NUCLEOTIDE SEQUENCE [LARGE SCALE GENOMIC DNA]</scope>
</reference>
<proteinExistence type="predicted"/>
<feature type="region of interest" description="Disordered" evidence="1">
    <location>
        <begin position="58"/>
        <end position="120"/>
    </location>
</feature>
<name>A0AAW0P6T6_9GOBI</name>
<feature type="region of interest" description="Disordered" evidence="1">
    <location>
        <begin position="283"/>
        <end position="318"/>
    </location>
</feature>
<evidence type="ECO:0000313" key="3">
    <source>
        <dbReference type="Proteomes" id="UP001460270"/>
    </source>
</evidence>
<protein>
    <submittedName>
        <fullName evidence="2">Uncharacterized protein</fullName>
    </submittedName>
</protein>
<comment type="caution">
    <text evidence="2">The sequence shown here is derived from an EMBL/GenBank/DDBJ whole genome shotgun (WGS) entry which is preliminary data.</text>
</comment>
<evidence type="ECO:0000313" key="2">
    <source>
        <dbReference type="EMBL" id="KAK7918915.1"/>
    </source>
</evidence>
<dbReference type="EMBL" id="JBBPFD010000007">
    <property type="protein sequence ID" value="KAK7918915.1"/>
    <property type="molecule type" value="Genomic_DNA"/>
</dbReference>
<gene>
    <name evidence="2" type="ORF">WMY93_010199</name>
</gene>
<accession>A0AAW0P6T6</accession>
<sequence length="318" mass="35377">MANSKYWQKKIDVNYKNQIQEAFELAAKHHLKASWEKMSEDGPIDHCTFTYRLTVSEPLPKSKVSQPTEETQKEEEVAQELSKQPEKELPAKNTEPVEVTYSEESPTGLTEENPTTPAQDVPSEVDLLGLLPADVLPMLAAMGVIKETNGGVEWCEPTHKTTSNVVVESENLAEIIDSVIADVTHEDSLVSLEIQSEPAVSLVQSSTEQVAVVDTQQQVSTDETTDVSCLNSIEDQRCKPPGIVEKTDSDVTQKADGTPREQICIVPQENSNLPEEETTIEDEVITNIEEDKDLPDIEELDLTNMEDEDELEDVSRRT</sequence>
<dbReference type="Proteomes" id="UP001460270">
    <property type="component" value="Unassembled WGS sequence"/>
</dbReference>
<feature type="compositionally biased region" description="Polar residues" evidence="1">
    <location>
        <begin position="102"/>
        <end position="118"/>
    </location>
</feature>
<evidence type="ECO:0000256" key="1">
    <source>
        <dbReference type="SAM" id="MobiDB-lite"/>
    </source>
</evidence>
<keyword evidence="3" id="KW-1185">Reference proteome</keyword>